<proteinExistence type="predicted"/>
<keyword evidence="2" id="KW-1185">Reference proteome</keyword>
<organism evidence="1 2">
    <name type="scientific">Muriicola jejuensis</name>
    <dbReference type="NCBI Taxonomy" id="504488"/>
    <lineage>
        <taxon>Bacteria</taxon>
        <taxon>Pseudomonadati</taxon>
        <taxon>Bacteroidota</taxon>
        <taxon>Flavobacteriia</taxon>
        <taxon>Flavobacteriales</taxon>
        <taxon>Flavobacteriaceae</taxon>
        <taxon>Muriicola</taxon>
    </lineage>
</organism>
<accession>A0A6P0UEU7</accession>
<dbReference type="Proteomes" id="UP000468443">
    <property type="component" value="Unassembled WGS sequence"/>
</dbReference>
<dbReference type="PROSITE" id="PS51257">
    <property type="entry name" value="PROKAR_LIPOPROTEIN"/>
    <property type="match status" value="1"/>
</dbReference>
<dbReference type="RefSeq" id="WP_163694221.1">
    <property type="nucleotide sequence ID" value="NZ_FXTW01000015.1"/>
</dbReference>
<evidence type="ECO:0000313" key="2">
    <source>
        <dbReference type="Proteomes" id="UP000468443"/>
    </source>
</evidence>
<name>A0A6P0UEU7_9FLAO</name>
<gene>
    <name evidence="1" type="ORF">GWK09_14635</name>
</gene>
<dbReference type="EMBL" id="JAABOP010000008">
    <property type="protein sequence ID" value="NER11765.1"/>
    <property type="molecule type" value="Genomic_DNA"/>
</dbReference>
<evidence type="ECO:0008006" key="3">
    <source>
        <dbReference type="Google" id="ProtNLM"/>
    </source>
</evidence>
<sequence>MYKGYILFLITILVSCKSNFKGNTYLQGNWKSGERNEVFPEYTEVYYSNSEIYYWTSFGLSSNKYKIEDGEYFLFDSSTNNFENTGRLIKLGKDRLTFRTDQKQVTFLRVEDQKTLEDFVTGKISEEEYIEAFEKRLIEW</sequence>
<dbReference type="AlphaFoldDB" id="A0A6P0UEU7"/>
<reference evidence="1 2" key="1">
    <citation type="submission" date="2020-01" db="EMBL/GenBank/DDBJ databases">
        <title>Muriicola jejuensis KCTC 22299.</title>
        <authorList>
            <person name="Wang G."/>
        </authorList>
    </citation>
    <scope>NUCLEOTIDE SEQUENCE [LARGE SCALE GENOMIC DNA]</scope>
    <source>
        <strain evidence="1 2">KCTC 22299</strain>
    </source>
</reference>
<evidence type="ECO:0000313" key="1">
    <source>
        <dbReference type="EMBL" id="NER11765.1"/>
    </source>
</evidence>
<comment type="caution">
    <text evidence="1">The sequence shown here is derived from an EMBL/GenBank/DDBJ whole genome shotgun (WGS) entry which is preliminary data.</text>
</comment>
<protein>
    <recommendedName>
        <fullName evidence="3">Lipocalin-like domain-containing protein</fullName>
    </recommendedName>
</protein>